<feature type="transmembrane region" description="Helical" evidence="1">
    <location>
        <begin position="51"/>
        <end position="75"/>
    </location>
</feature>
<evidence type="ECO:0000256" key="1">
    <source>
        <dbReference type="SAM" id="Phobius"/>
    </source>
</evidence>
<evidence type="ECO:0000313" key="2">
    <source>
        <dbReference type="EMBL" id="MBB4045925.1"/>
    </source>
</evidence>
<comment type="caution">
    <text evidence="2">The sequence shown here is derived from an EMBL/GenBank/DDBJ whole genome shotgun (WGS) entry which is preliminary data.</text>
</comment>
<keyword evidence="1" id="KW-1133">Transmembrane helix</keyword>
<keyword evidence="1" id="KW-0812">Transmembrane</keyword>
<dbReference type="AlphaFoldDB" id="A0A840DBA6"/>
<evidence type="ECO:0000313" key="3">
    <source>
        <dbReference type="Proteomes" id="UP000560658"/>
    </source>
</evidence>
<keyword evidence="1" id="KW-0472">Membrane</keyword>
<protein>
    <submittedName>
        <fullName evidence="2">Surface polysaccharide O-acyltransferase-like enzyme</fullName>
    </submittedName>
</protein>
<dbReference type="Pfam" id="PF15562">
    <property type="entry name" value="Imm17"/>
    <property type="match status" value="1"/>
</dbReference>
<proteinExistence type="predicted"/>
<organism evidence="2 3">
    <name type="scientific">Bacteroides reticulotermitis</name>
    <dbReference type="NCBI Taxonomy" id="1133319"/>
    <lineage>
        <taxon>Bacteria</taxon>
        <taxon>Pseudomonadati</taxon>
        <taxon>Bacteroidota</taxon>
        <taxon>Bacteroidia</taxon>
        <taxon>Bacteroidales</taxon>
        <taxon>Bacteroidaceae</taxon>
        <taxon>Bacteroides</taxon>
    </lineage>
</organism>
<sequence>MNGIGQYLAQLLFLCSGTTSLIASILNWDWFFNSAHTIDIVKKEGRAFARVAYGLLGVVLIGASIFFFVMTRAAFEEKALM</sequence>
<keyword evidence="3" id="KW-1185">Reference proteome</keyword>
<dbReference type="EMBL" id="JACIER010000020">
    <property type="protein sequence ID" value="MBB4045925.1"/>
    <property type="molecule type" value="Genomic_DNA"/>
</dbReference>
<reference evidence="2" key="1">
    <citation type="submission" date="2020-08" db="EMBL/GenBank/DDBJ databases">
        <title>Genomic Encyclopedia of Type Strains, Phase IV (KMG-IV): sequencing the most valuable type-strain genomes for metagenomic binning, comparative biology and taxonomic classification.</title>
        <authorList>
            <person name="Goeker M."/>
        </authorList>
    </citation>
    <scope>NUCLEOTIDE SEQUENCE [LARGE SCALE GENOMIC DNA]</scope>
    <source>
        <strain evidence="2">DSM 105720</strain>
    </source>
</reference>
<dbReference type="Proteomes" id="UP000560658">
    <property type="component" value="Unassembled WGS sequence"/>
</dbReference>
<accession>A0A840DBA6</accession>
<dbReference type="GO" id="GO:0016746">
    <property type="term" value="F:acyltransferase activity"/>
    <property type="evidence" value="ECO:0007669"/>
    <property type="project" value="UniProtKB-KW"/>
</dbReference>
<dbReference type="RefSeq" id="WP_183209415.1">
    <property type="nucleotide sequence ID" value="NZ_JACIER010000020.1"/>
</dbReference>
<dbReference type="InterPro" id="IPR029087">
    <property type="entry name" value="Imm17"/>
</dbReference>
<gene>
    <name evidence="2" type="ORF">GGR06_003750</name>
</gene>
<name>A0A840DBA6_9BACE</name>
<feature type="transmembrane region" description="Helical" evidence="1">
    <location>
        <begin position="7"/>
        <end position="31"/>
    </location>
</feature>